<evidence type="ECO:0000313" key="2">
    <source>
        <dbReference type="EMBL" id="DAE04435.1"/>
    </source>
</evidence>
<reference evidence="2" key="1">
    <citation type="journal article" date="2021" name="Proc. Natl. Acad. Sci. U.S.A.">
        <title>A Catalog of Tens of Thousands of Viruses from Human Metagenomes Reveals Hidden Associations with Chronic Diseases.</title>
        <authorList>
            <person name="Tisza M.J."/>
            <person name="Buck C.B."/>
        </authorList>
    </citation>
    <scope>NUCLEOTIDE SEQUENCE</scope>
    <source>
        <strain evidence="2">CtKeG8</strain>
    </source>
</reference>
<sequence>MEKMGLTLKEASEITGIGYQQLHCWAEERPDFPAFKIGRKMIIPTQQLREYMGKMAAAREGMPAGSAILAAIRERRRQRA</sequence>
<proteinExistence type="predicted"/>
<evidence type="ECO:0000259" key="1">
    <source>
        <dbReference type="Pfam" id="PF12728"/>
    </source>
</evidence>
<dbReference type="InterPro" id="IPR009061">
    <property type="entry name" value="DNA-bd_dom_put_sf"/>
</dbReference>
<dbReference type="Gene3D" id="3.90.105.50">
    <property type="match status" value="1"/>
</dbReference>
<dbReference type="SUPFAM" id="SSF46955">
    <property type="entry name" value="Putative DNA-binding domain"/>
    <property type="match status" value="1"/>
</dbReference>
<dbReference type="InterPro" id="IPR038148">
    <property type="entry name" value="Tn1545/Tn916_Xis"/>
</dbReference>
<feature type="domain" description="Helix-turn-helix" evidence="1">
    <location>
        <begin position="6"/>
        <end position="52"/>
    </location>
</feature>
<organism evidence="2">
    <name type="scientific">Siphoviridae sp. ctKeG8</name>
    <dbReference type="NCBI Taxonomy" id="2825443"/>
    <lineage>
        <taxon>Viruses</taxon>
        <taxon>Duplodnaviria</taxon>
        <taxon>Heunggongvirae</taxon>
        <taxon>Uroviricota</taxon>
        <taxon>Caudoviricetes</taxon>
    </lineage>
</organism>
<dbReference type="EMBL" id="BK015388">
    <property type="protein sequence ID" value="DAE04435.1"/>
    <property type="molecule type" value="Genomic_DNA"/>
</dbReference>
<protein>
    <submittedName>
        <fullName evidence="2">Helix-turn-helix domain protein</fullName>
    </submittedName>
</protein>
<name>A0A8S5PDB0_9CAUD</name>
<dbReference type="InterPro" id="IPR041657">
    <property type="entry name" value="HTH_17"/>
</dbReference>
<accession>A0A8S5PDB0</accession>
<dbReference type="Pfam" id="PF12728">
    <property type="entry name" value="HTH_17"/>
    <property type="match status" value="1"/>
</dbReference>